<dbReference type="InterPro" id="IPR016181">
    <property type="entry name" value="Acyl_CoA_acyltransferase"/>
</dbReference>
<evidence type="ECO:0000256" key="2">
    <source>
        <dbReference type="ARBA" id="ARBA00023315"/>
    </source>
</evidence>
<gene>
    <name evidence="4" type="ORF">J2W69_004039</name>
</gene>
<feature type="domain" description="N-acetyltransferase" evidence="3">
    <location>
        <begin position="10"/>
        <end position="165"/>
    </location>
</feature>
<evidence type="ECO:0000313" key="4">
    <source>
        <dbReference type="EMBL" id="MDR7123056.1"/>
    </source>
</evidence>
<proteinExistence type="predicted"/>
<dbReference type="SUPFAM" id="SSF55729">
    <property type="entry name" value="Acyl-CoA N-acyltransferases (Nat)"/>
    <property type="match status" value="1"/>
</dbReference>
<dbReference type="EMBL" id="JAVDWR010000029">
    <property type="protein sequence ID" value="MDR7123056.1"/>
    <property type="molecule type" value="Genomic_DNA"/>
</dbReference>
<evidence type="ECO:0000256" key="1">
    <source>
        <dbReference type="ARBA" id="ARBA00022679"/>
    </source>
</evidence>
<comment type="caution">
    <text evidence="4">The sequence shown here is derived from an EMBL/GenBank/DDBJ whole genome shotgun (WGS) entry which is preliminary data.</text>
</comment>
<dbReference type="PROSITE" id="PS51186">
    <property type="entry name" value="GNAT"/>
    <property type="match status" value="1"/>
</dbReference>
<keyword evidence="1" id="KW-0808">Transferase</keyword>
<dbReference type="RefSeq" id="WP_310281866.1">
    <property type="nucleotide sequence ID" value="NZ_JAVDWR010000029.1"/>
</dbReference>
<dbReference type="PANTHER" id="PTHR43877">
    <property type="entry name" value="AMINOALKYLPHOSPHONATE N-ACETYLTRANSFERASE-RELATED-RELATED"/>
    <property type="match status" value="1"/>
</dbReference>
<dbReference type="Pfam" id="PF00583">
    <property type="entry name" value="Acetyltransf_1"/>
    <property type="match status" value="1"/>
</dbReference>
<dbReference type="InterPro" id="IPR000182">
    <property type="entry name" value="GNAT_dom"/>
</dbReference>
<evidence type="ECO:0000259" key="3">
    <source>
        <dbReference type="PROSITE" id="PS51186"/>
    </source>
</evidence>
<dbReference type="Gene3D" id="3.40.630.30">
    <property type="match status" value="1"/>
</dbReference>
<organism evidence="4 5">
    <name type="scientific">Rheinheimera soli</name>
    <dbReference type="NCBI Taxonomy" id="443616"/>
    <lineage>
        <taxon>Bacteria</taxon>
        <taxon>Pseudomonadati</taxon>
        <taxon>Pseudomonadota</taxon>
        <taxon>Gammaproteobacteria</taxon>
        <taxon>Chromatiales</taxon>
        <taxon>Chromatiaceae</taxon>
        <taxon>Rheinheimera</taxon>
    </lineage>
</organism>
<keyword evidence="5" id="KW-1185">Reference proteome</keyword>
<dbReference type="CDD" id="cd04301">
    <property type="entry name" value="NAT_SF"/>
    <property type="match status" value="1"/>
</dbReference>
<accession>A0ABU1W546</accession>
<sequence>MQGIQLPLGLHIRTSVASDKAFLEKLHHAVRQDLQWIDAEKDLVETIVEMQLKAQTQSYSEQFPNAMYFIIEKQQQPIGKASIDFSHDLVHLIDIAFIPEARGQGFGKAVLQALQQCAAQVAAPMLLSVEQQNQVAKQLYQSLGFATEVVQPPYERMIWYPPALRSFSQNMA</sequence>
<dbReference type="Proteomes" id="UP001257909">
    <property type="component" value="Unassembled WGS sequence"/>
</dbReference>
<dbReference type="InterPro" id="IPR050832">
    <property type="entry name" value="Bact_Acetyltransf"/>
</dbReference>
<name>A0ABU1W546_9GAMM</name>
<keyword evidence="2" id="KW-0012">Acyltransferase</keyword>
<protein>
    <submittedName>
        <fullName evidence="4">Ribosomal protein S18 acetylase RimI-like enzyme</fullName>
    </submittedName>
</protein>
<reference evidence="4 5" key="1">
    <citation type="submission" date="2023-07" db="EMBL/GenBank/DDBJ databases">
        <title>Sorghum-associated microbial communities from plants grown in Nebraska, USA.</title>
        <authorList>
            <person name="Schachtman D."/>
        </authorList>
    </citation>
    <scope>NUCLEOTIDE SEQUENCE [LARGE SCALE GENOMIC DNA]</scope>
    <source>
        <strain evidence="4 5">4138</strain>
    </source>
</reference>
<evidence type="ECO:0000313" key="5">
    <source>
        <dbReference type="Proteomes" id="UP001257909"/>
    </source>
</evidence>